<dbReference type="InterPro" id="IPR005021">
    <property type="entry name" value="Terminase_largesu-like"/>
</dbReference>
<organism evidence="3 4">
    <name type="scientific">Massilia hydrophila</name>
    <dbReference type="NCBI Taxonomy" id="3044279"/>
    <lineage>
        <taxon>Bacteria</taxon>
        <taxon>Pseudomonadati</taxon>
        <taxon>Pseudomonadota</taxon>
        <taxon>Betaproteobacteria</taxon>
        <taxon>Burkholderiales</taxon>
        <taxon>Oxalobacteraceae</taxon>
        <taxon>Telluria group</taxon>
        <taxon>Massilia</taxon>
    </lineage>
</organism>
<dbReference type="InterPro" id="IPR027417">
    <property type="entry name" value="P-loop_NTPase"/>
</dbReference>
<dbReference type="PANTHER" id="PTHR41287:SF1">
    <property type="entry name" value="PROTEIN YMFN"/>
    <property type="match status" value="1"/>
</dbReference>
<feature type="domain" description="Terminase large subunit-like ATPase" evidence="1">
    <location>
        <begin position="90"/>
        <end position="265"/>
    </location>
</feature>
<evidence type="ECO:0000313" key="3">
    <source>
        <dbReference type="EMBL" id="MCA1857444.1"/>
    </source>
</evidence>
<proteinExistence type="predicted"/>
<feature type="domain" description="Terminase large subunit-like endonuclease" evidence="2">
    <location>
        <begin position="274"/>
        <end position="558"/>
    </location>
</feature>
<dbReference type="Gene3D" id="3.40.50.300">
    <property type="entry name" value="P-loop containing nucleotide triphosphate hydrolases"/>
    <property type="match status" value="1"/>
</dbReference>
<evidence type="ECO:0000259" key="1">
    <source>
        <dbReference type="Pfam" id="PF03354"/>
    </source>
</evidence>
<sequence>MTTTKTRKTRSGSTSADPVTQYAQEVVDGTRIAGPHVRAQCARHLADLVEGGKRGLVWDLPAALKAIGFYQDVLKLNGGDFEGKPFILLPWQKFVVGSIFGWKGSDGYRRFRVAYVETAKGSGKSPLAAGFGMKGLVADGEARAEIYSAATKKDQAMILFRDAVAMHDQSPELSKRLTKSGTGEKAWNLAYLQTGSFFRPISSDDGQSGPRPHVALVDEYHEHKTATVLEMLRAGTKSRRQALIFIITNAGASRKSPCWNSHEYAAKVASGELIDDAFFPYICALDEGDDPFESEDCWPKANPSLQDANLPGYKYIREQVTEARGMPSKESLVRRLNFCQWTDAESPWISHEIWKAAKLDYDVEELRGRRAIAALDLSSTTDLTALVFLVEPVETGEPWKLAAFPYLPDADLQRRSDQDRVPYVQWKAEGLLDTTPGRAISKRIILQKLSAMCDFFEIIGCAYDRWRIEDLQQMAADDGISLPEMTPFGQGYKDMSPAIEQFETMLLNGELAHNGHKVLTMCAGNAVTTQDAAGNRKLDKEIATGRIDLIIAAVMAAGLVNTLQTPEESAYSDRGILMF</sequence>
<name>A0ABS7YCL0_9BURK</name>
<accession>A0ABS7YCL0</accession>
<reference evidence="3 4" key="1">
    <citation type="submission" date="2021-07" db="EMBL/GenBank/DDBJ databases">
        <title>Characterization of Violacein-producing bacteria and related species.</title>
        <authorList>
            <person name="Wilson H.S."/>
            <person name="De Leon M.E."/>
        </authorList>
    </citation>
    <scope>NUCLEOTIDE SEQUENCE [LARGE SCALE GENOMIC DNA]</scope>
    <source>
        <strain evidence="3 4">HSC-2F05</strain>
    </source>
</reference>
<protein>
    <submittedName>
        <fullName evidence="3">Terminase large subunit</fullName>
    </submittedName>
</protein>
<evidence type="ECO:0000313" key="4">
    <source>
        <dbReference type="Proteomes" id="UP001198602"/>
    </source>
</evidence>
<evidence type="ECO:0000259" key="2">
    <source>
        <dbReference type="Pfam" id="PF20441"/>
    </source>
</evidence>
<dbReference type="EMBL" id="JAHYBX010000007">
    <property type="protein sequence ID" value="MCA1857444.1"/>
    <property type="molecule type" value="Genomic_DNA"/>
</dbReference>
<dbReference type="Pfam" id="PF20441">
    <property type="entry name" value="TerL_nuclease"/>
    <property type="match status" value="1"/>
</dbReference>
<dbReference type="Proteomes" id="UP001198602">
    <property type="component" value="Unassembled WGS sequence"/>
</dbReference>
<gene>
    <name evidence="3" type="ORF">LE190_16140</name>
</gene>
<comment type="caution">
    <text evidence="3">The sequence shown here is derived from an EMBL/GenBank/DDBJ whole genome shotgun (WGS) entry which is preliminary data.</text>
</comment>
<keyword evidence="4" id="KW-1185">Reference proteome</keyword>
<dbReference type="InterPro" id="IPR046461">
    <property type="entry name" value="TerL_ATPase"/>
</dbReference>
<dbReference type="RefSeq" id="WP_225239663.1">
    <property type="nucleotide sequence ID" value="NZ_JAHYBX010000007.1"/>
</dbReference>
<dbReference type="PANTHER" id="PTHR41287">
    <property type="match status" value="1"/>
</dbReference>
<dbReference type="InterPro" id="IPR046462">
    <property type="entry name" value="TerL_nuclease"/>
</dbReference>
<dbReference type="Pfam" id="PF03354">
    <property type="entry name" value="TerL_ATPase"/>
    <property type="match status" value="1"/>
</dbReference>